<reference evidence="13" key="1">
    <citation type="journal article" date="2014" name="Proc. Natl. Acad. Sci. U.S.A.">
        <title>Extensive sampling of basidiomycete genomes demonstrates inadequacy of the white-rot/brown-rot paradigm for wood decay fungi.</title>
        <authorList>
            <person name="Riley R."/>
            <person name="Salamov A.A."/>
            <person name="Brown D.W."/>
            <person name="Nagy L.G."/>
            <person name="Floudas D."/>
            <person name="Held B.W."/>
            <person name="Levasseur A."/>
            <person name="Lombard V."/>
            <person name="Morin E."/>
            <person name="Otillar R."/>
            <person name="Lindquist E.A."/>
            <person name="Sun H."/>
            <person name="LaButti K.M."/>
            <person name="Schmutz J."/>
            <person name="Jabbour D."/>
            <person name="Luo H."/>
            <person name="Baker S.E."/>
            <person name="Pisabarro A.G."/>
            <person name="Walton J.D."/>
            <person name="Blanchette R.A."/>
            <person name="Henrissat B."/>
            <person name="Martin F."/>
            <person name="Cullen D."/>
            <person name="Hibbett D.S."/>
            <person name="Grigoriev I.V."/>
        </authorList>
    </citation>
    <scope>NUCLEOTIDE SEQUENCE [LARGE SCALE GENOMIC DNA]</scope>
    <source>
        <strain evidence="13">FD-172 SS1</strain>
    </source>
</reference>
<dbReference type="GO" id="GO:0004527">
    <property type="term" value="F:exonuclease activity"/>
    <property type="evidence" value="ECO:0007669"/>
    <property type="project" value="UniProtKB-KW"/>
</dbReference>
<accession>A0A067MWH6</accession>
<keyword evidence="4" id="KW-0227">DNA damage</keyword>
<evidence type="ECO:0000256" key="6">
    <source>
        <dbReference type="ARBA" id="ARBA00022839"/>
    </source>
</evidence>
<dbReference type="GO" id="GO:0006281">
    <property type="term" value="P:DNA repair"/>
    <property type="evidence" value="ECO:0007669"/>
    <property type="project" value="UniProtKB-KW"/>
</dbReference>
<evidence type="ECO:0000256" key="11">
    <source>
        <dbReference type="SAM" id="MobiDB-lite"/>
    </source>
</evidence>
<feature type="binding site" evidence="10">
    <location>
        <position position="256"/>
    </location>
    <ligand>
        <name>substrate</name>
    </ligand>
</feature>
<keyword evidence="5" id="KW-0378">Hydrolase</keyword>
<feature type="region of interest" description="Disordered" evidence="11">
    <location>
        <begin position="111"/>
        <end position="158"/>
    </location>
</feature>
<keyword evidence="8" id="KW-0539">Nucleus</keyword>
<evidence type="ECO:0000256" key="10">
    <source>
        <dbReference type="PIRSR" id="PIRSR610347-2"/>
    </source>
</evidence>
<keyword evidence="13" id="KW-1185">Reference proteome</keyword>
<evidence type="ECO:0000256" key="1">
    <source>
        <dbReference type="ARBA" id="ARBA00004123"/>
    </source>
</evidence>
<dbReference type="InterPro" id="IPR010347">
    <property type="entry name" value="Tdp1"/>
</dbReference>
<gene>
    <name evidence="12" type="ORF">BOTBODRAFT_152571</name>
</gene>
<dbReference type="PANTHER" id="PTHR12415:SF0">
    <property type="entry name" value="TYROSYL-DNA PHOSPHODIESTERASE 1"/>
    <property type="match status" value="1"/>
</dbReference>
<feature type="compositionally biased region" description="Basic and acidic residues" evidence="11">
    <location>
        <begin position="136"/>
        <end position="147"/>
    </location>
</feature>
<dbReference type="HOGENOM" id="CLU_007773_3_0_1"/>
<sequence>MHSEEDDVARAIAISLAELSSRRPGKHQVINVDSDSDEEVVVSKKKAPQIDAEAAFEADLQRALEASKLEAARPERHESLPESSSATPQPAVEPAPPPFLSERAMLEKARLERQQKRKGLSESDATDSAPAPSKRPRIEKPARKELPKSSSPANLFYDGEVRQTANRHADPAKDTKPLFRLTEIFGDTSTLSFAILTSYVSDTSWIYGLLPPTLPVIFVGQPREDEQNAPTARNILPNWVRCTPRLRGGRGCMHIKLMLLFYKSGNLRVVVTTANFVDYDWRDIENSAWVQDVPLATTPAVISKSTPMHSFPKTLITVLQSLNVKAGLASHVASGVTLPISSLSDLGAKWDWKRVKAQLVPSIAGKFEEWPSVVKVGHTGLMMAVRNVGAVCPKNKVLKLEYQGSSIGTYTTQWLNEFYVSARGESAESWLDTSKARRAKLPLPNIRIVFPSLQTVLDSKFGMSGGGTMFCQKKQWDGKNLPRELFSDSNSKRGGILMHSKMIIATFKDPVEGNTLAASSKKGKAKDDDEIESQVGGWCYVGSHNFTPSAWGTLSGDSFSPIMNITNYELGVLFPLPAEDTERAASDVACFVRPPRAYVRDGDEPWMQDYHGGGQ</sequence>
<feature type="compositionally biased region" description="Basic and acidic residues" evidence="11">
    <location>
        <begin position="66"/>
        <end position="80"/>
    </location>
</feature>
<dbReference type="PANTHER" id="PTHR12415">
    <property type="entry name" value="TYROSYL-DNA PHOSPHODIESTERASE 1"/>
    <property type="match status" value="1"/>
</dbReference>
<evidence type="ECO:0000256" key="8">
    <source>
        <dbReference type="ARBA" id="ARBA00023242"/>
    </source>
</evidence>
<dbReference type="AlphaFoldDB" id="A0A067MWH6"/>
<evidence type="ECO:0008006" key="14">
    <source>
        <dbReference type="Google" id="ProtNLM"/>
    </source>
</evidence>
<evidence type="ECO:0000313" key="13">
    <source>
        <dbReference type="Proteomes" id="UP000027195"/>
    </source>
</evidence>
<feature type="active site" description="Nucleophile" evidence="9">
    <location>
        <position position="254"/>
    </location>
</feature>
<dbReference type="GO" id="GO:0017005">
    <property type="term" value="F:3'-tyrosyl-DNA phosphodiesterase activity"/>
    <property type="evidence" value="ECO:0007669"/>
    <property type="project" value="TreeGrafter"/>
</dbReference>
<dbReference type="SMART" id="SM00726">
    <property type="entry name" value="UIM"/>
    <property type="match status" value="2"/>
</dbReference>
<dbReference type="GO" id="GO:0005634">
    <property type="term" value="C:nucleus"/>
    <property type="evidence" value="ECO:0007669"/>
    <property type="project" value="UniProtKB-SubCell"/>
</dbReference>
<dbReference type="OrthoDB" id="47785at2759"/>
<keyword evidence="3" id="KW-0540">Nuclease</keyword>
<evidence type="ECO:0000256" key="9">
    <source>
        <dbReference type="PIRSR" id="PIRSR610347-1"/>
    </source>
</evidence>
<evidence type="ECO:0000256" key="3">
    <source>
        <dbReference type="ARBA" id="ARBA00022722"/>
    </source>
</evidence>
<keyword evidence="6" id="KW-0269">Exonuclease</keyword>
<evidence type="ECO:0000256" key="4">
    <source>
        <dbReference type="ARBA" id="ARBA00022763"/>
    </source>
</evidence>
<evidence type="ECO:0000256" key="7">
    <source>
        <dbReference type="ARBA" id="ARBA00023204"/>
    </source>
</evidence>
<protein>
    <recommendedName>
        <fullName evidence="14">PLD phosphodiesterase domain-containing protein</fullName>
    </recommendedName>
</protein>
<dbReference type="Gene3D" id="3.30.870.10">
    <property type="entry name" value="Endonuclease Chain A"/>
    <property type="match status" value="2"/>
</dbReference>
<dbReference type="Pfam" id="PF06087">
    <property type="entry name" value="Tyr-DNA_phospho"/>
    <property type="match status" value="1"/>
</dbReference>
<dbReference type="InParanoid" id="A0A067MWH6"/>
<feature type="region of interest" description="Disordered" evidence="11">
    <location>
        <begin position="66"/>
        <end position="98"/>
    </location>
</feature>
<dbReference type="EMBL" id="KL198018">
    <property type="protein sequence ID" value="KDQ19959.1"/>
    <property type="molecule type" value="Genomic_DNA"/>
</dbReference>
<proteinExistence type="inferred from homology"/>
<dbReference type="CDD" id="cd09122">
    <property type="entry name" value="PLDc_Tdp1_1"/>
    <property type="match status" value="1"/>
</dbReference>
<dbReference type="CDD" id="cd09123">
    <property type="entry name" value="PLDc_Tdp1_2"/>
    <property type="match status" value="1"/>
</dbReference>
<dbReference type="STRING" id="930990.A0A067MWH6"/>
<evidence type="ECO:0000256" key="2">
    <source>
        <dbReference type="ARBA" id="ARBA00010205"/>
    </source>
</evidence>
<organism evidence="12 13">
    <name type="scientific">Botryobasidium botryosum (strain FD-172 SS1)</name>
    <dbReference type="NCBI Taxonomy" id="930990"/>
    <lineage>
        <taxon>Eukaryota</taxon>
        <taxon>Fungi</taxon>
        <taxon>Dikarya</taxon>
        <taxon>Basidiomycota</taxon>
        <taxon>Agaricomycotina</taxon>
        <taxon>Agaricomycetes</taxon>
        <taxon>Cantharellales</taxon>
        <taxon>Botryobasidiaceae</taxon>
        <taxon>Botryobasidium</taxon>
    </lineage>
</organism>
<comment type="subcellular location">
    <subcellularLocation>
        <location evidence="1">Nucleus</location>
    </subcellularLocation>
</comment>
<dbReference type="SUPFAM" id="SSF56024">
    <property type="entry name" value="Phospholipase D/nuclease"/>
    <property type="match status" value="2"/>
</dbReference>
<evidence type="ECO:0000313" key="12">
    <source>
        <dbReference type="EMBL" id="KDQ19959.1"/>
    </source>
</evidence>
<evidence type="ECO:0000256" key="5">
    <source>
        <dbReference type="ARBA" id="ARBA00022801"/>
    </source>
</evidence>
<comment type="similarity">
    <text evidence="2">Belongs to the tyrosyl-DNA phosphodiesterase family.</text>
</comment>
<dbReference type="GO" id="GO:0003690">
    <property type="term" value="F:double-stranded DNA binding"/>
    <property type="evidence" value="ECO:0007669"/>
    <property type="project" value="TreeGrafter"/>
</dbReference>
<keyword evidence="7" id="KW-0234">DNA repair</keyword>
<dbReference type="GO" id="GO:0003697">
    <property type="term" value="F:single-stranded DNA binding"/>
    <property type="evidence" value="ECO:0007669"/>
    <property type="project" value="TreeGrafter"/>
</dbReference>
<dbReference type="InterPro" id="IPR003903">
    <property type="entry name" value="UIM_dom"/>
</dbReference>
<feature type="region of interest" description="Disordered" evidence="11">
    <location>
        <begin position="23"/>
        <end position="50"/>
    </location>
</feature>
<feature type="active site" description="Proton donor/acceptor" evidence="9">
    <location>
        <position position="499"/>
    </location>
</feature>
<dbReference type="Proteomes" id="UP000027195">
    <property type="component" value="Unassembled WGS sequence"/>
</dbReference>
<feature type="binding site" evidence="10">
    <location>
        <position position="501"/>
    </location>
    <ligand>
        <name>substrate</name>
    </ligand>
</feature>
<name>A0A067MWH6_BOTB1</name>